<feature type="region of interest" description="Disordered" evidence="1">
    <location>
        <begin position="1"/>
        <end position="41"/>
    </location>
</feature>
<organism evidence="4 5">
    <name type="scientific">Urochloa decumbens</name>
    <dbReference type="NCBI Taxonomy" id="240449"/>
    <lineage>
        <taxon>Eukaryota</taxon>
        <taxon>Viridiplantae</taxon>
        <taxon>Streptophyta</taxon>
        <taxon>Embryophyta</taxon>
        <taxon>Tracheophyta</taxon>
        <taxon>Spermatophyta</taxon>
        <taxon>Magnoliopsida</taxon>
        <taxon>Liliopsida</taxon>
        <taxon>Poales</taxon>
        <taxon>Poaceae</taxon>
        <taxon>PACMAD clade</taxon>
        <taxon>Panicoideae</taxon>
        <taxon>Panicodae</taxon>
        <taxon>Paniceae</taxon>
        <taxon>Melinidinae</taxon>
        <taxon>Urochloa</taxon>
    </lineage>
</organism>
<dbReference type="InterPro" id="IPR001810">
    <property type="entry name" value="F-box_dom"/>
</dbReference>
<dbReference type="AlphaFoldDB" id="A0ABC9BE36"/>
<dbReference type="SUPFAM" id="SSF81383">
    <property type="entry name" value="F-box domain"/>
    <property type="match status" value="1"/>
</dbReference>
<dbReference type="Proteomes" id="UP001497457">
    <property type="component" value="Chromosome 25rd"/>
</dbReference>
<dbReference type="Gene3D" id="3.80.10.10">
    <property type="entry name" value="Ribonuclease Inhibitor"/>
    <property type="match status" value="1"/>
</dbReference>
<dbReference type="InterPro" id="IPR036047">
    <property type="entry name" value="F-box-like_dom_sf"/>
</dbReference>
<feature type="compositionally biased region" description="Polar residues" evidence="1">
    <location>
        <begin position="27"/>
        <end position="38"/>
    </location>
</feature>
<proteinExistence type="predicted"/>
<dbReference type="EMBL" id="OZ075135">
    <property type="protein sequence ID" value="CAL4996312.1"/>
    <property type="molecule type" value="Genomic_DNA"/>
</dbReference>
<feature type="domain" description="At1g61320/AtMIF1 LRR" evidence="3">
    <location>
        <begin position="120"/>
        <end position="501"/>
    </location>
</feature>
<dbReference type="SUPFAM" id="SSF52047">
    <property type="entry name" value="RNI-like"/>
    <property type="match status" value="1"/>
</dbReference>
<gene>
    <name evidence="4" type="ORF">URODEC1_LOCUS62838</name>
</gene>
<dbReference type="InterPro" id="IPR032675">
    <property type="entry name" value="LRR_dom_sf"/>
</dbReference>
<evidence type="ECO:0008006" key="6">
    <source>
        <dbReference type="Google" id="ProtNLM"/>
    </source>
</evidence>
<dbReference type="InterPro" id="IPR053772">
    <property type="entry name" value="At1g61320/At1g61330-like"/>
</dbReference>
<evidence type="ECO:0000256" key="1">
    <source>
        <dbReference type="SAM" id="MobiDB-lite"/>
    </source>
</evidence>
<name>A0ABC9BE36_9POAL</name>
<reference evidence="4" key="1">
    <citation type="submission" date="2024-10" db="EMBL/GenBank/DDBJ databases">
        <authorList>
            <person name="Ryan C."/>
        </authorList>
    </citation>
    <scope>NUCLEOTIDE SEQUENCE [LARGE SCALE GENOMIC DNA]</scope>
</reference>
<dbReference type="Pfam" id="PF00646">
    <property type="entry name" value="F-box"/>
    <property type="match status" value="1"/>
</dbReference>
<evidence type="ECO:0000259" key="2">
    <source>
        <dbReference type="Pfam" id="PF00646"/>
    </source>
</evidence>
<keyword evidence="5" id="KW-1185">Reference proteome</keyword>
<dbReference type="PANTHER" id="PTHR34145:SF49">
    <property type="entry name" value="FBD DOMAIN-CONTAINING PROTEIN"/>
    <property type="match status" value="1"/>
</dbReference>
<accession>A0ABC9BE36</accession>
<sequence>MSQRERDGQILAPNGSIASAKKRKGSPCQQDGDSSFLKQNGDGDSQAGETMIFSIPHLPEDIWHHIHSLMPLRDAARVACLSRAFLHSWRCYPNLTFNEYVFSPEAPIYGRDLSNAIDCIMRNHLGIGVKVLKLQSCYTSSRKLNRWLRVAIKPGIEELNLWLSRKESEFPCSLLSDGVRNSIQFLELGLCTFRPTAELGPLRCLTSLHLSQVRITGDELECLLSNSLALEKLDLSQCHGIICLRIPCALQRFSHLTIFMCARLKLIECKAPNLSSLEFLGKPAELSLGEALQMRNLSMYDSNVVCYARTELPSIVPNLETLDLCSGDEVVKTPMLPTKFPCLKHLTICLTPGGSFPWSYVYFSLVSFLDASPSLETLSLDVPTKPMKDELVSGRHSLDLRQMAEDQHRYLKNVKITGFSSAKSLIELTCYIVKNAVSLECLTLDTHYGSTTRCSDVGNEFKQCIPVGNSVRVKRRALAAIRKFIEEKVPAGVKLTVVEPCLQCHKPRS</sequence>
<evidence type="ECO:0000313" key="4">
    <source>
        <dbReference type="EMBL" id="CAL4996312.1"/>
    </source>
</evidence>
<dbReference type="Pfam" id="PF23622">
    <property type="entry name" value="LRR_At1g61320_AtMIF1"/>
    <property type="match status" value="1"/>
</dbReference>
<protein>
    <recommendedName>
        <fullName evidence="6">FBD domain-containing protein</fullName>
    </recommendedName>
</protein>
<dbReference type="InterPro" id="IPR055357">
    <property type="entry name" value="LRR_At1g61320_AtMIF1"/>
</dbReference>
<dbReference type="PANTHER" id="PTHR34145">
    <property type="entry name" value="OS02G0105600 PROTEIN"/>
    <property type="match status" value="1"/>
</dbReference>
<evidence type="ECO:0000259" key="3">
    <source>
        <dbReference type="Pfam" id="PF23622"/>
    </source>
</evidence>
<evidence type="ECO:0000313" key="5">
    <source>
        <dbReference type="Proteomes" id="UP001497457"/>
    </source>
</evidence>
<feature type="domain" description="F-box" evidence="2">
    <location>
        <begin position="55"/>
        <end position="89"/>
    </location>
</feature>